<dbReference type="GO" id="GO:0016491">
    <property type="term" value="F:oxidoreductase activity"/>
    <property type="evidence" value="ECO:0007669"/>
    <property type="project" value="UniProtKB-KW"/>
</dbReference>
<dbReference type="Proteomes" id="UP000241808">
    <property type="component" value="Unassembled WGS sequence"/>
</dbReference>
<organism evidence="2 3">
    <name type="scientific">Phreatobacter oligotrophus</name>
    <dbReference type="NCBI Taxonomy" id="1122261"/>
    <lineage>
        <taxon>Bacteria</taxon>
        <taxon>Pseudomonadati</taxon>
        <taxon>Pseudomonadota</taxon>
        <taxon>Alphaproteobacteria</taxon>
        <taxon>Hyphomicrobiales</taxon>
        <taxon>Phreatobacteraceae</taxon>
        <taxon>Phreatobacter</taxon>
    </lineage>
</organism>
<keyword evidence="3" id="KW-1185">Reference proteome</keyword>
<dbReference type="Pfam" id="PF13510">
    <property type="entry name" value="Fer2_4"/>
    <property type="match status" value="1"/>
</dbReference>
<sequence>MTARRLHAAPERVAVTIDGEPAMLPAGESLATALLCEGHVLLRRSPRDGTPRGAFCFMGACQECAILVDGSVRQACLTPVTAGMAIELRGAP</sequence>
<proteinExistence type="predicted"/>
<protein>
    <submittedName>
        <fullName evidence="2">2Fe-2S iron-sulfur cluster protein</fullName>
    </submittedName>
</protein>
<reference evidence="2 3" key="1">
    <citation type="submission" date="2018-04" db="EMBL/GenBank/DDBJ databases">
        <title>Genomic Encyclopedia of Archaeal and Bacterial Type Strains, Phase II (KMG-II): from individual species to whole genera.</title>
        <authorList>
            <person name="Goeker M."/>
        </authorList>
    </citation>
    <scope>NUCLEOTIDE SEQUENCE [LARGE SCALE GENOMIC DNA]</scope>
    <source>
        <strain evidence="2 3">DSM 25521</strain>
    </source>
</reference>
<dbReference type="EMBL" id="PZZL01000009">
    <property type="protein sequence ID" value="PTM51854.1"/>
    <property type="molecule type" value="Genomic_DNA"/>
</dbReference>
<keyword evidence="1" id="KW-0560">Oxidoreductase</keyword>
<dbReference type="RefSeq" id="WP_108178950.1">
    <property type="nucleotide sequence ID" value="NZ_PZZL01000009.1"/>
</dbReference>
<evidence type="ECO:0000313" key="3">
    <source>
        <dbReference type="Proteomes" id="UP000241808"/>
    </source>
</evidence>
<comment type="caution">
    <text evidence="2">The sequence shown here is derived from an EMBL/GenBank/DDBJ whole genome shotgun (WGS) entry which is preliminary data.</text>
</comment>
<dbReference type="GO" id="GO:0051536">
    <property type="term" value="F:iron-sulfur cluster binding"/>
    <property type="evidence" value="ECO:0007669"/>
    <property type="project" value="InterPro"/>
</dbReference>
<evidence type="ECO:0000256" key="1">
    <source>
        <dbReference type="ARBA" id="ARBA00023002"/>
    </source>
</evidence>
<accession>A0A2T4YYP6</accession>
<dbReference type="OrthoDB" id="573392at2"/>
<name>A0A2T4YYP6_9HYPH</name>
<dbReference type="InterPro" id="IPR036010">
    <property type="entry name" value="2Fe-2S_ferredoxin-like_sf"/>
</dbReference>
<evidence type="ECO:0000313" key="2">
    <source>
        <dbReference type="EMBL" id="PTM51854.1"/>
    </source>
</evidence>
<dbReference type="InterPro" id="IPR042204">
    <property type="entry name" value="2Fe-2S-bd_N"/>
</dbReference>
<dbReference type="AlphaFoldDB" id="A0A2T4YYP6"/>
<dbReference type="SUPFAM" id="SSF54292">
    <property type="entry name" value="2Fe-2S ferredoxin-like"/>
    <property type="match status" value="1"/>
</dbReference>
<gene>
    <name evidence="2" type="ORF">C8P69_109142</name>
</gene>
<dbReference type="Gene3D" id="3.10.20.440">
    <property type="entry name" value="2Fe-2S iron-sulphur cluster binding domain, sarcosine oxidase, alpha subunit, N-terminal domain"/>
    <property type="match status" value="1"/>
</dbReference>